<protein>
    <submittedName>
        <fullName evidence="1">Uncharacterized protein</fullName>
    </submittedName>
</protein>
<name>A0A834S7T7_9PLEO</name>
<reference evidence="1 3" key="1">
    <citation type="journal article" date="2018" name="BMC Genomics">
        <title>Comparative genomics of the wheat fungal pathogen Pyrenophora tritici-repentis reveals chromosomal variations and genome plasticity.</title>
        <authorList>
            <person name="Moolhuijzen P."/>
            <person name="See P.T."/>
            <person name="Hane J.K."/>
            <person name="Shi G."/>
            <person name="Liu Z."/>
            <person name="Oliver R.P."/>
            <person name="Moffat C.S."/>
        </authorList>
    </citation>
    <scope>NUCLEOTIDE SEQUENCE [LARGE SCALE GENOMIC DNA]</scope>
    <source>
        <strain evidence="1">M4</strain>
    </source>
</reference>
<keyword evidence="4" id="KW-1185">Reference proteome</keyword>
<dbReference type="Proteomes" id="UP000249757">
    <property type="component" value="Unassembled WGS sequence"/>
</dbReference>
<dbReference type="EMBL" id="NRDI02000001">
    <property type="protein sequence ID" value="KAI1520328.1"/>
    <property type="molecule type" value="Genomic_DNA"/>
</dbReference>
<dbReference type="EMBL" id="NQIK02000001">
    <property type="protein sequence ID" value="KAF7576515.1"/>
    <property type="molecule type" value="Genomic_DNA"/>
</dbReference>
<comment type="caution">
    <text evidence="1">The sequence shown here is derived from an EMBL/GenBank/DDBJ whole genome shotgun (WGS) entry which is preliminary data.</text>
</comment>
<evidence type="ECO:0000313" key="4">
    <source>
        <dbReference type="Proteomes" id="UP000249757"/>
    </source>
</evidence>
<reference evidence="4" key="4">
    <citation type="journal article" date="2022" name="Microb. Genom.">
        <title>A global pangenome for the wheat fungal pathogen Pyrenophora tritici-repentis and prediction of effector protein structural homology.</title>
        <authorList>
            <person name="Moolhuijzen P.M."/>
            <person name="See P.T."/>
            <person name="Shi G."/>
            <person name="Powell H.R."/>
            <person name="Cockram J."/>
            <person name="Jorgensen L.N."/>
            <person name="Benslimane H."/>
            <person name="Strelkov S.E."/>
            <person name="Turner J."/>
            <person name="Liu Z."/>
            <person name="Moffat C.S."/>
        </authorList>
    </citation>
    <scope>NUCLEOTIDE SEQUENCE [LARGE SCALE GENOMIC DNA]</scope>
</reference>
<dbReference type="AlphaFoldDB" id="A0A834S7T7"/>
<reference evidence="2" key="3">
    <citation type="journal article" date="2022" name="bioRxiv">
        <title>A global pangenome for the wheat fungal pathogen Pyrenophora tritici-repentis and prediction of effector protein structural homology.</title>
        <authorList>
            <person name="Moolhuijzen P."/>
            <person name="See P.T."/>
            <person name="Shi G."/>
            <person name="Powell H.R."/>
            <person name="Cockram J."/>
            <person name="Jorgensen L.N."/>
            <person name="Benslimane H."/>
            <person name="Strelkov S.E."/>
            <person name="Turner J."/>
            <person name="Liu Z."/>
            <person name="Moffat C.S."/>
        </authorList>
    </citation>
    <scope>NUCLEOTIDE SEQUENCE</scope>
    <source>
        <strain evidence="2">86-124</strain>
    </source>
</reference>
<gene>
    <name evidence="2" type="ORF">Ptr86124_000696</name>
    <name evidence="1" type="ORF">PtrM4_007550</name>
</gene>
<evidence type="ECO:0000313" key="3">
    <source>
        <dbReference type="Proteomes" id="UP000245464"/>
    </source>
</evidence>
<organism evidence="1 3">
    <name type="scientific">Pyrenophora tritici-repentis</name>
    <dbReference type="NCBI Taxonomy" id="45151"/>
    <lineage>
        <taxon>Eukaryota</taxon>
        <taxon>Fungi</taxon>
        <taxon>Dikarya</taxon>
        <taxon>Ascomycota</taxon>
        <taxon>Pezizomycotina</taxon>
        <taxon>Dothideomycetes</taxon>
        <taxon>Pleosporomycetidae</taxon>
        <taxon>Pleosporales</taxon>
        <taxon>Pleosporineae</taxon>
        <taxon>Pleosporaceae</taxon>
        <taxon>Pyrenophora</taxon>
    </lineage>
</organism>
<dbReference type="Proteomes" id="UP000245464">
    <property type="component" value="Chromosome 1"/>
</dbReference>
<sequence>MRQYIQNLYGWEDSDDYGFALLVCLYSLNIYVIRAIQYTEPGQKAWKIVAETRRPISGINAALQGFTNDLERQMEDKTNDLSVSGRSHFNGMPSVDRTLQARLDAPA</sequence>
<proteinExistence type="predicted"/>
<evidence type="ECO:0000313" key="1">
    <source>
        <dbReference type="EMBL" id="KAF7576515.1"/>
    </source>
</evidence>
<dbReference type="OrthoDB" id="3796163at2759"/>
<accession>A0A834S7T7</accession>
<reference evidence="2" key="2">
    <citation type="submission" date="2021-05" db="EMBL/GenBank/DDBJ databases">
        <authorList>
            <person name="Moolhuijzen P.M."/>
            <person name="Moffat C.S."/>
        </authorList>
    </citation>
    <scope>NUCLEOTIDE SEQUENCE</scope>
    <source>
        <strain evidence="2">86-124</strain>
    </source>
</reference>
<evidence type="ECO:0000313" key="2">
    <source>
        <dbReference type="EMBL" id="KAI1520328.1"/>
    </source>
</evidence>